<dbReference type="Proteomes" id="UP000187609">
    <property type="component" value="Unassembled WGS sequence"/>
</dbReference>
<name>A0A1J6KIF6_NICAT</name>
<accession>A0A1J6KIF6</accession>
<evidence type="ECO:0000313" key="3">
    <source>
        <dbReference type="Proteomes" id="UP000187609"/>
    </source>
</evidence>
<evidence type="ECO:0000313" key="2">
    <source>
        <dbReference type="EMBL" id="OIT28420.1"/>
    </source>
</evidence>
<proteinExistence type="predicted"/>
<reference evidence="2" key="1">
    <citation type="submission" date="2016-11" db="EMBL/GenBank/DDBJ databases">
        <title>The genome of Nicotiana attenuata.</title>
        <authorList>
            <person name="Xu S."/>
            <person name="Brockmoeller T."/>
            <person name="Gaquerel E."/>
            <person name="Navarro A."/>
            <person name="Kuhl H."/>
            <person name="Gase K."/>
            <person name="Ling Z."/>
            <person name="Zhou W."/>
            <person name="Kreitzer C."/>
            <person name="Stanke M."/>
            <person name="Tang H."/>
            <person name="Lyons E."/>
            <person name="Pandey P."/>
            <person name="Pandey S.P."/>
            <person name="Timmermann B."/>
            <person name="Baldwin I.T."/>
        </authorList>
    </citation>
    <scope>NUCLEOTIDE SEQUENCE [LARGE SCALE GENOMIC DNA]</scope>
    <source>
        <strain evidence="2">UT</strain>
    </source>
</reference>
<sequence>MVYALRNEQVGDVNMEVDKDTVCQDHQTDHRKAGDLNGTAIPGSIATVNPNLGSLYEIQFKMMQENLGIMERNLELNEVSLRSQEPVEQAIVPREPGEIETLSMACASRTGSPMQIQVNVPLKSPNQILRDIITHKELPVDIQNALVDQQQQFKEEGDDESTAGNFKAVAREGDISPKAAARSAKKGNKQTQSKGPQQPTRIFPKREASITR</sequence>
<keyword evidence="3" id="KW-1185">Reference proteome</keyword>
<feature type="compositionally biased region" description="Polar residues" evidence="1">
    <location>
        <begin position="189"/>
        <end position="200"/>
    </location>
</feature>
<comment type="caution">
    <text evidence="2">The sequence shown here is derived from an EMBL/GenBank/DDBJ whole genome shotgun (WGS) entry which is preliminary data.</text>
</comment>
<feature type="region of interest" description="Disordered" evidence="1">
    <location>
        <begin position="153"/>
        <end position="212"/>
    </location>
</feature>
<gene>
    <name evidence="2" type="ORF">A4A49_19817</name>
</gene>
<evidence type="ECO:0000256" key="1">
    <source>
        <dbReference type="SAM" id="MobiDB-lite"/>
    </source>
</evidence>
<dbReference type="AlphaFoldDB" id="A0A1J6KIF6"/>
<dbReference type="EMBL" id="MJEQ01002072">
    <property type="protein sequence ID" value="OIT28420.1"/>
    <property type="molecule type" value="Genomic_DNA"/>
</dbReference>
<organism evidence="2 3">
    <name type="scientific">Nicotiana attenuata</name>
    <name type="common">Coyote tobacco</name>
    <dbReference type="NCBI Taxonomy" id="49451"/>
    <lineage>
        <taxon>Eukaryota</taxon>
        <taxon>Viridiplantae</taxon>
        <taxon>Streptophyta</taxon>
        <taxon>Embryophyta</taxon>
        <taxon>Tracheophyta</taxon>
        <taxon>Spermatophyta</taxon>
        <taxon>Magnoliopsida</taxon>
        <taxon>eudicotyledons</taxon>
        <taxon>Gunneridae</taxon>
        <taxon>Pentapetalae</taxon>
        <taxon>asterids</taxon>
        <taxon>lamiids</taxon>
        <taxon>Solanales</taxon>
        <taxon>Solanaceae</taxon>
        <taxon>Nicotianoideae</taxon>
        <taxon>Nicotianeae</taxon>
        <taxon>Nicotiana</taxon>
    </lineage>
</organism>
<dbReference type="Gramene" id="OIT28420">
    <property type="protein sequence ID" value="OIT28420"/>
    <property type="gene ID" value="A4A49_19817"/>
</dbReference>
<protein>
    <submittedName>
        <fullName evidence="2">Uncharacterized protein</fullName>
    </submittedName>
</protein>